<evidence type="ECO:0000256" key="2">
    <source>
        <dbReference type="ARBA" id="ARBA00023002"/>
    </source>
</evidence>
<comment type="similarity">
    <text evidence="1 3">Belongs to the short-chain dehydrogenases/reductases (SDR) family.</text>
</comment>
<dbReference type="FunFam" id="3.40.50.720:FF:000084">
    <property type="entry name" value="Short-chain dehydrogenase reductase"/>
    <property type="match status" value="1"/>
</dbReference>
<dbReference type="Gene3D" id="3.40.50.720">
    <property type="entry name" value="NAD(P)-binding Rossmann-like Domain"/>
    <property type="match status" value="1"/>
</dbReference>
<sequence length="284" mass="29685">MSNVNNAADNAAAQAGQPSEFAGKTIFITGAAKGQGRAVALGYAKEGANIIAFDLGSPIAYPAYNHGSSKDLDQLKEEIEQAGGKAVVYAGDVRDANALQEAVNRGIEAFGGVDIAFINAGICAYGYSWELSENEWDSMIDINLKGAWLAGKAVIPQLIKQKSGVIVYNSSIAGLRGLRRLAHYSASKHALVGLAKSQAIELAPYGIRVVTLHPTGVNTPMNDGLAELEGKTPEEIAEASAGNLLPVPWIETEDVVAAVKYLTGRSGRYITGSGLILDAGLLTA</sequence>
<dbReference type="Pfam" id="PF00106">
    <property type="entry name" value="adh_short"/>
    <property type="match status" value="1"/>
</dbReference>
<dbReference type="PROSITE" id="PS00061">
    <property type="entry name" value="ADH_SHORT"/>
    <property type="match status" value="1"/>
</dbReference>
<dbReference type="Proteomes" id="UP000287533">
    <property type="component" value="Unassembled WGS sequence"/>
</dbReference>
<dbReference type="SUPFAM" id="SSF51735">
    <property type="entry name" value="NAD(P)-binding Rossmann-fold domains"/>
    <property type="match status" value="1"/>
</dbReference>
<name>A0A430FL89_9BIFI</name>
<organism evidence="4 5">
    <name type="scientific">Bifidobacterium goeldii</name>
    <dbReference type="NCBI Taxonomy" id="2306975"/>
    <lineage>
        <taxon>Bacteria</taxon>
        <taxon>Bacillati</taxon>
        <taxon>Actinomycetota</taxon>
        <taxon>Actinomycetes</taxon>
        <taxon>Bifidobacteriales</taxon>
        <taxon>Bifidobacteriaceae</taxon>
        <taxon>Bifidobacterium</taxon>
    </lineage>
</organism>
<dbReference type="PANTHER" id="PTHR24321">
    <property type="entry name" value="DEHYDROGENASES, SHORT CHAIN"/>
    <property type="match status" value="1"/>
</dbReference>
<evidence type="ECO:0000313" key="4">
    <source>
        <dbReference type="EMBL" id="RSX53550.1"/>
    </source>
</evidence>
<dbReference type="OrthoDB" id="286404at2"/>
<evidence type="ECO:0000313" key="5">
    <source>
        <dbReference type="Proteomes" id="UP000287533"/>
    </source>
</evidence>
<dbReference type="PRINTS" id="PR00080">
    <property type="entry name" value="SDRFAMILY"/>
</dbReference>
<reference evidence="4 5" key="1">
    <citation type="submission" date="2018-09" db="EMBL/GenBank/DDBJ databases">
        <title>Characterization of the phylogenetic diversity of five novel species belonging to the genus Bifidobacterium.</title>
        <authorList>
            <person name="Lugli G.A."/>
            <person name="Duranti S."/>
            <person name="Milani C."/>
        </authorList>
    </citation>
    <scope>NUCLEOTIDE SEQUENCE [LARGE SCALE GENOMIC DNA]</scope>
    <source>
        <strain evidence="4 5">2034B</strain>
    </source>
</reference>
<keyword evidence="2" id="KW-0560">Oxidoreductase</keyword>
<dbReference type="PANTHER" id="PTHR24321:SF8">
    <property type="entry name" value="ESTRADIOL 17-BETA-DEHYDROGENASE 8-RELATED"/>
    <property type="match status" value="1"/>
</dbReference>
<dbReference type="CDD" id="cd05233">
    <property type="entry name" value="SDR_c"/>
    <property type="match status" value="1"/>
</dbReference>
<gene>
    <name evidence="4" type="ORF">D2E25_0873</name>
</gene>
<accession>A0A430FL89</accession>
<dbReference type="EMBL" id="QXGL01000002">
    <property type="protein sequence ID" value="RSX53550.1"/>
    <property type="molecule type" value="Genomic_DNA"/>
</dbReference>
<protein>
    <submittedName>
        <fullName evidence="4">Short-chain dehydrogenase</fullName>
    </submittedName>
</protein>
<dbReference type="AlphaFoldDB" id="A0A430FL89"/>
<dbReference type="InterPro" id="IPR020904">
    <property type="entry name" value="Sc_DH/Rdtase_CS"/>
</dbReference>
<proteinExistence type="inferred from homology"/>
<comment type="caution">
    <text evidence="4">The sequence shown here is derived from an EMBL/GenBank/DDBJ whole genome shotgun (WGS) entry which is preliminary data.</text>
</comment>
<dbReference type="GO" id="GO:0016491">
    <property type="term" value="F:oxidoreductase activity"/>
    <property type="evidence" value="ECO:0007669"/>
    <property type="project" value="UniProtKB-KW"/>
</dbReference>
<dbReference type="InterPro" id="IPR036291">
    <property type="entry name" value="NAD(P)-bd_dom_sf"/>
</dbReference>
<keyword evidence="5" id="KW-1185">Reference proteome</keyword>
<evidence type="ECO:0000256" key="3">
    <source>
        <dbReference type="RuleBase" id="RU000363"/>
    </source>
</evidence>
<dbReference type="PRINTS" id="PR00081">
    <property type="entry name" value="GDHRDH"/>
</dbReference>
<dbReference type="InterPro" id="IPR002347">
    <property type="entry name" value="SDR_fam"/>
</dbReference>
<dbReference type="RefSeq" id="WP_125980192.1">
    <property type="nucleotide sequence ID" value="NZ_QXGL01000002.1"/>
</dbReference>
<evidence type="ECO:0000256" key="1">
    <source>
        <dbReference type="ARBA" id="ARBA00006484"/>
    </source>
</evidence>